<keyword evidence="3" id="KW-0812">Transmembrane</keyword>
<accession>Q12VB6</accession>
<keyword evidence="3" id="KW-1133">Transmembrane helix</keyword>
<dbReference type="Proteomes" id="UP000001979">
    <property type="component" value="Chromosome"/>
</dbReference>
<proteinExistence type="predicted"/>
<keyword evidence="3" id="KW-0472">Membrane</keyword>
<dbReference type="GeneID" id="60552851"/>
<organism evidence="4 5">
    <name type="scientific">Methanococcoides burtonii (strain DSM 6242 / NBRC 107633 / OCM 468 / ACE-M)</name>
    <dbReference type="NCBI Taxonomy" id="259564"/>
    <lineage>
        <taxon>Archaea</taxon>
        <taxon>Methanobacteriati</taxon>
        <taxon>Methanobacteriota</taxon>
        <taxon>Stenosarchaea group</taxon>
        <taxon>Methanomicrobia</taxon>
        <taxon>Methanosarcinales</taxon>
        <taxon>Methanosarcinaceae</taxon>
        <taxon>Methanococcoides</taxon>
    </lineage>
</organism>
<feature type="compositionally biased region" description="Low complexity" evidence="2">
    <location>
        <begin position="362"/>
        <end position="385"/>
    </location>
</feature>
<name>Q12VB6_METBU</name>
<dbReference type="KEGG" id="mbu:Mbur_1718"/>
<feature type="region of interest" description="Disordered" evidence="2">
    <location>
        <begin position="336"/>
        <end position="401"/>
    </location>
</feature>
<protein>
    <submittedName>
        <fullName evidence="4">Uncharacterized protein</fullName>
    </submittedName>
</protein>
<dbReference type="STRING" id="259564.Mbur_1718"/>
<feature type="coiled-coil region" evidence="1">
    <location>
        <begin position="507"/>
        <end position="549"/>
    </location>
</feature>
<feature type="transmembrane region" description="Helical" evidence="3">
    <location>
        <begin position="559"/>
        <end position="582"/>
    </location>
</feature>
<evidence type="ECO:0000313" key="5">
    <source>
        <dbReference type="Proteomes" id="UP000001979"/>
    </source>
</evidence>
<keyword evidence="1" id="KW-0175">Coiled coil</keyword>
<keyword evidence="5" id="KW-1185">Reference proteome</keyword>
<feature type="compositionally biased region" description="Basic and acidic residues" evidence="2">
    <location>
        <begin position="387"/>
        <end position="399"/>
    </location>
</feature>
<sequence>MGWFDVVAGVCTGGLYTVGKAIYQAGDAAEDAGDAAEQAGLAIAVIGTTIQSLGEELKSFLKETEELITIRRLSPRDEDELWDEEKERLDDLKAEKKRLGDELKSLGVDDPDDFSFNFWDMFSDMDNVLKQFQLIARIAAVNAEITEVLYQEPGVLTTGIYNAKEVLERLNTIEQPLIEEILKSVDDNFEVTEELLKEVKKLFVTREKVPISTAELGPERIQNINAIELDRRYYLNVLQRKKEVVSGIHTVMDDMPAKKFEFTGSMIHMNRKMNSDHVVDDIILDDNILDNIEVIDDIKIDEDIKIDVGIEKIDDIRISRNSDKFRGLTGEARRRNMNISGATLEDKNISDNQPPAPNMNFSSSTGPTGSTSSTGPTGSTSSTGPADPKRSTRADRSDFNAHSFASENMKFQMDKEQKFTGANMQPHGARISASLATKFDGYQRNYDLLKAQASYYDHQLLKLERKKMRFTHEIVDKPGVIPQALDEVNEILENVRTDQQPRINNVLDNLNNNLETLNTKVLETLNDNLEESKSTLSKANDTMETVQKALSILDFDTKYIKYGAVAIGGLVVLNLFVGLIVLTRAALGI</sequence>
<evidence type="ECO:0000256" key="1">
    <source>
        <dbReference type="SAM" id="Coils"/>
    </source>
</evidence>
<dbReference type="OrthoDB" id="121857at2157"/>
<evidence type="ECO:0000256" key="2">
    <source>
        <dbReference type="SAM" id="MobiDB-lite"/>
    </source>
</evidence>
<evidence type="ECO:0000313" key="4">
    <source>
        <dbReference type="EMBL" id="ABE52610.1"/>
    </source>
</evidence>
<reference evidence="5" key="1">
    <citation type="journal article" date="2009" name="ISME J.">
        <title>The genome sequence of the psychrophilic archaeon, Methanococcoides burtonii: the role of genome evolution in cold adaptation.</title>
        <authorList>
            <person name="Allen M.A."/>
            <person name="Lauro F.M."/>
            <person name="Williams T.J."/>
            <person name="Burg D."/>
            <person name="Siddiqui K.S."/>
            <person name="De Francisci D."/>
            <person name="Chong K.W."/>
            <person name="Pilak O."/>
            <person name="Chew H.H."/>
            <person name="De Maere M.Z."/>
            <person name="Ting L."/>
            <person name="Katrib M."/>
            <person name="Ng C."/>
            <person name="Sowers K.R."/>
            <person name="Galperin M.Y."/>
            <person name="Anderson I.J."/>
            <person name="Ivanova N."/>
            <person name="Dalin E."/>
            <person name="Martinez M."/>
            <person name="Lapidus A."/>
            <person name="Hauser L."/>
            <person name="Land M."/>
            <person name="Thomas T."/>
            <person name="Cavicchioli R."/>
        </authorList>
    </citation>
    <scope>NUCLEOTIDE SEQUENCE [LARGE SCALE GENOMIC DNA]</scope>
    <source>
        <strain evidence="5">DSM 6242 / NBRC 107633 / OCM 468 / ACE-M</strain>
    </source>
</reference>
<gene>
    <name evidence="4" type="ordered locus">Mbur_1718</name>
</gene>
<feature type="coiled-coil region" evidence="1">
    <location>
        <begin position="82"/>
        <end position="109"/>
    </location>
</feature>
<dbReference type="AlphaFoldDB" id="Q12VB6"/>
<dbReference type="EMBL" id="CP000300">
    <property type="protein sequence ID" value="ABE52610.1"/>
    <property type="molecule type" value="Genomic_DNA"/>
</dbReference>
<dbReference type="RefSeq" id="WP_011499753.1">
    <property type="nucleotide sequence ID" value="NC_007955.1"/>
</dbReference>
<dbReference type="HOGENOM" id="CLU_462817_0_0_2"/>
<evidence type="ECO:0000256" key="3">
    <source>
        <dbReference type="SAM" id="Phobius"/>
    </source>
</evidence>